<dbReference type="EMBL" id="JAXCGZ010015125">
    <property type="protein sequence ID" value="KAK7071171.1"/>
    <property type="molecule type" value="Genomic_DNA"/>
</dbReference>
<evidence type="ECO:0000313" key="2">
    <source>
        <dbReference type="EMBL" id="KAK7071171.1"/>
    </source>
</evidence>
<comment type="caution">
    <text evidence="2">The sequence shown here is derived from an EMBL/GenBank/DDBJ whole genome shotgun (WGS) entry which is preliminary data.</text>
</comment>
<feature type="region of interest" description="Disordered" evidence="1">
    <location>
        <begin position="43"/>
        <end position="95"/>
    </location>
</feature>
<organism evidence="2 3">
    <name type="scientific">Halocaridina rubra</name>
    <name type="common">Hawaiian red shrimp</name>
    <dbReference type="NCBI Taxonomy" id="373956"/>
    <lineage>
        <taxon>Eukaryota</taxon>
        <taxon>Metazoa</taxon>
        <taxon>Ecdysozoa</taxon>
        <taxon>Arthropoda</taxon>
        <taxon>Crustacea</taxon>
        <taxon>Multicrustacea</taxon>
        <taxon>Malacostraca</taxon>
        <taxon>Eumalacostraca</taxon>
        <taxon>Eucarida</taxon>
        <taxon>Decapoda</taxon>
        <taxon>Pleocyemata</taxon>
        <taxon>Caridea</taxon>
        <taxon>Atyoidea</taxon>
        <taxon>Atyidae</taxon>
        <taxon>Halocaridina</taxon>
    </lineage>
</organism>
<dbReference type="AlphaFoldDB" id="A0AAN8WVI8"/>
<reference evidence="2 3" key="1">
    <citation type="submission" date="2023-11" db="EMBL/GenBank/DDBJ databases">
        <title>Halocaridina rubra genome assembly.</title>
        <authorList>
            <person name="Smith C."/>
        </authorList>
    </citation>
    <scope>NUCLEOTIDE SEQUENCE [LARGE SCALE GENOMIC DNA]</scope>
    <source>
        <strain evidence="2">EP-1</strain>
        <tissue evidence="2">Whole</tissue>
    </source>
</reference>
<dbReference type="Proteomes" id="UP001381693">
    <property type="component" value="Unassembled WGS sequence"/>
</dbReference>
<name>A0AAN8WVI8_HALRR</name>
<proteinExistence type="predicted"/>
<feature type="region of interest" description="Disordered" evidence="1">
    <location>
        <begin position="208"/>
        <end position="273"/>
    </location>
</feature>
<evidence type="ECO:0000256" key="1">
    <source>
        <dbReference type="SAM" id="MobiDB-lite"/>
    </source>
</evidence>
<feature type="compositionally biased region" description="Polar residues" evidence="1">
    <location>
        <begin position="544"/>
        <end position="554"/>
    </location>
</feature>
<feature type="compositionally biased region" description="Acidic residues" evidence="1">
    <location>
        <begin position="264"/>
        <end position="273"/>
    </location>
</feature>
<protein>
    <submittedName>
        <fullName evidence="2">Uncharacterized protein</fullName>
    </submittedName>
</protein>
<sequence length="617" mass="67107">MVGSTASFGLSVYSPELMSSLSSLSSLCSPVTFLIEADSQPFSTPFMENDLPQDSSVPEPQFVGSEPLSSSVKSTGIGQQRKKSRKKRTRQIAIAEPDNKEFDLDSEQRADVNDGLDYAYSLSLLDDVPNPPPPSLSTGPLFMSATSDAVAQAITTLTSQENSSIIIPEQSDCLLEKILQAGTESDVPNLQATPLKSSSTAHAVIKTQVTSLSHNPEEKLSEKCPSTSEEPEEEDGGRSKEISRESSILEDSLKCSSHASDITPESESEDEKEEVQLFLAKREILRNKKHASSHAPEPDVTVESKEIQDIIIAVTPMYFKEKNAVTTITLYKWDLCCLESMELLSLSPHKVLITFDTLRADFKKRTYLFDSADYQQFDDVLSPILEKNTLNEVLHSAMTCLKCNTQFSRDLAKQTNGSDLLKCPNCGGGVVVRVEKVDHTAVSEAIFDEKNLCSSTPRTQELIQTSARTSSDTPFYPEESSESVSVCSEASSCVRRESDVEVISNPSISSIEILNEQHVIHDAILEEEGDDPKPPPLPAAVNSDARTPANSPSTFHKPESSTGMQESSSSAVQGTCVCHAVVYLGIGVELGMPCLSPSCQLDDDLGSAIRLEVMCGR</sequence>
<accession>A0AAN8WVI8</accession>
<feature type="compositionally biased region" description="Polar residues" evidence="1">
    <location>
        <begin position="67"/>
        <end position="78"/>
    </location>
</feature>
<gene>
    <name evidence="2" type="ORF">SK128_005198</name>
</gene>
<keyword evidence="3" id="KW-1185">Reference proteome</keyword>
<evidence type="ECO:0000313" key="3">
    <source>
        <dbReference type="Proteomes" id="UP001381693"/>
    </source>
</evidence>
<feature type="region of interest" description="Disordered" evidence="1">
    <location>
        <begin position="527"/>
        <end position="567"/>
    </location>
</feature>
<feature type="compositionally biased region" description="Basic residues" evidence="1">
    <location>
        <begin position="80"/>
        <end position="90"/>
    </location>
</feature>